<proteinExistence type="predicted"/>
<gene>
    <name evidence="3" type="ORF">HAX54_016897</name>
</gene>
<evidence type="ECO:0000259" key="1">
    <source>
        <dbReference type="Pfam" id="PF25500"/>
    </source>
</evidence>
<dbReference type="Proteomes" id="UP000823775">
    <property type="component" value="Unassembled WGS sequence"/>
</dbReference>
<name>A0ABS8RJL5_DATST</name>
<dbReference type="Pfam" id="PF25500">
    <property type="entry name" value="DUF7913"/>
    <property type="match status" value="1"/>
</dbReference>
<dbReference type="PANTHER" id="PTHR33913:SF5">
    <property type="entry name" value="DRBM DOMAIN-CONTAINING PROTEIN"/>
    <property type="match status" value="1"/>
</dbReference>
<evidence type="ECO:0000259" key="2">
    <source>
        <dbReference type="Pfam" id="PF25502"/>
    </source>
</evidence>
<dbReference type="PANTHER" id="PTHR33913">
    <property type="entry name" value="ALEURONE LAYER MORPHOGENESIS PROTEIN"/>
    <property type="match status" value="1"/>
</dbReference>
<evidence type="ECO:0000313" key="4">
    <source>
        <dbReference type="Proteomes" id="UP000823775"/>
    </source>
</evidence>
<sequence>MTEKMEATEEVGPTEEIVQALLECMVEPLLGRSSCKSNEVPTLDQQKSMAKQVEAVVLLYNYYYRKQHQDHKIEFLSFTSFCQLAVVLKPSLMTYMKLMHRSDYTDADDLESQLSLTEKAIMRACDVSSTLDAAEVVSLSEKWPASKVAVFLVDSRRENCLLMHSSMTCAVWSIIEKHLDVSSGYLFDSKCTNKKKRASKIFSAGLQYSDGEGLQELALSAATEATGISRSDLVVLESHLVYSLDKEKASVRLYLVQSTKVNADFTIPIRDVIESLQGALIKKKPSGWSVAPAVEYFHLLPYKEILSNWHSR</sequence>
<evidence type="ECO:0000313" key="3">
    <source>
        <dbReference type="EMBL" id="MCD7446803.1"/>
    </source>
</evidence>
<feature type="domain" description="DUF7913" evidence="1">
    <location>
        <begin position="10"/>
        <end position="132"/>
    </location>
</feature>
<comment type="caution">
    <text evidence="3">The sequence shown here is derived from an EMBL/GenBank/DDBJ whole genome shotgun (WGS) entry which is preliminary data.</text>
</comment>
<feature type="domain" description="DUF7915" evidence="2">
    <location>
        <begin position="170"/>
        <end position="312"/>
    </location>
</feature>
<dbReference type="InterPro" id="IPR057235">
    <property type="entry name" value="DUF7913"/>
</dbReference>
<reference evidence="3 4" key="1">
    <citation type="journal article" date="2021" name="BMC Genomics">
        <title>Datura genome reveals duplications of psychoactive alkaloid biosynthetic genes and high mutation rate following tissue culture.</title>
        <authorList>
            <person name="Rajewski A."/>
            <person name="Carter-House D."/>
            <person name="Stajich J."/>
            <person name="Litt A."/>
        </authorList>
    </citation>
    <scope>NUCLEOTIDE SEQUENCE [LARGE SCALE GENOMIC DNA]</scope>
    <source>
        <strain evidence="3">AR-01</strain>
    </source>
</reference>
<keyword evidence="4" id="KW-1185">Reference proteome</keyword>
<dbReference type="InterPro" id="IPR057237">
    <property type="entry name" value="DUF7915"/>
</dbReference>
<dbReference type="EMBL" id="JACEIK010000021">
    <property type="protein sequence ID" value="MCD7446803.1"/>
    <property type="molecule type" value="Genomic_DNA"/>
</dbReference>
<protein>
    <submittedName>
        <fullName evidence="3">Uncharacterized protein</fullName>
    </submittedName>
</protein>
<accession>A0ABS8RJL5</accession>
<organism evidence="3 4">
    <name type="scientific">Datura stramonium</name>
    <name type="common">Jimsonweed</name>
    <name type="synonym">Common thornapple</name>
    <dbReference type="NCBI Taxonomy" id="4076"/>
    <lineage>
        <taxon>Eukaryota</taxon>
        <taxon>Viridiplantae</taxon>
        <taxon>Streptophyta</taxon>
        <taxon>Embryophyta</taxon>
        <taxon>Tracheophyta</taxon>
        <taxon>Spermatophyta</taxon>
        <taxon>Magnoliopsida</taxon>
        <taxon>eudicotyledons</taxon>
        <taxon>Gunneridae</taxon>
        <taxon>Pentapetalae</taxon>
        <taxon>asterids</taxon>
        <taxon>lamiids</taxon>
        <taxon>Solanales</taxon>
        <taxon>Solanaceae</taxon>
        <taxon>Solanoideae</taxon>
        <taxon>Datureae</taxon>
        <taxon>Datura</taxon>
    </lineage>
</organism>
<dbReference type="Pfam" id="PF25502">
    <property type="entry name" value="DUF7915"/>
    <property type="match status" value="1"/>
</dbReference>